<dbReference type="PANTHER" id="PTHR12934:SF11">
    <property type="entry name" value="LARGE RIBOSOMAL SUBUNIT PROTEIN UL15M"/>
    <property type="match status" value="1"/>
</dbReference>
<keyword evidence="3 6" id="KW-0694">RNA-binding</keyword>
<sequence>MKLHELAPNEGAVKEKKRVGRGIGSGHGKTCGRGHKGQKSRSGDRNLPSWFEGGQTPLHKRIPKRGFNSPNRVVYSVVNVKTLERYFSEGEEITPEKLYDRGFVRKGMPVKILGDGEITKKFTVKAHAFSSSAKEKIEKAGGTCEVIEW</sequence>
<feature type="compositionally biased region" description="Basic residues" evidence="8">
    <location>
        <begin position="30"/>
        <end position="39"/>
    </location>
</feature>
<gene>
    <name evidence="6" type="primary">rplO</name>
    <name evidence="10" type="ORF">SAMN06265353_0246</name>
</gene>
<evidence type="ECO:0000313" key="11">
    <source>
        <dbReference type="Proteomes" id="UP000218627"/>
    </source>
</evidence>
<keyword evidence="2 6" id="KW-0699">rRNA-binding</keyword>
<evidence type="ECO:0000256" key="5">
    <source>
        <dbReference type="ARBA" id="ARBA00023274"/>
    </source>
</evidence>
<dbReference type="PROSITE" id="PS00475">
    <property type="entry name" value="RIBOSOMAL_L15"/>
    <property type="match status" value="1"/>
</dbReference>
<name>A0A285NUA1_9AQUI</name>
<dbReference type="HAMAP" id="MF_01341">
    <property type="entry name" value="Ribosomal_uL15"/>
    <property type="match status" value="1"/>
</dbReference>
<dbReference type="InterPro" id="IPR005749">
    <property type="entry name" value="Ribosomal_uL15_bac-type"/>
</dbReference>
<protein>
    <recommendedName>
        <fullName evidence="6">Large ribosomal subunit protein uL15</fullName>
    </recommendedName>
</protein>
<dbReference type="Pfam" id="PF00828">
    <property type="entry name" value="Ribosomal_L27A"/>
    <property type="match status" value="1"/>
</dbReference>
<dbReference type="GO" id="GO:0003735">
    <property type="term" value="F:structural constituent of ribosome"/>
    <property type="evidence" value="ECO:0007669"/>
    <property type="project" value="InterPro"/>
</dbReference>
<dbReference type="InterPro" id="IPR030878">
    <property type="entry name" value="Ribosomal_uL15"/>
</dbReference>
<comment type="subunit">
    <text evidence="6">Part of the 50S ribosomal subunit.</text>
</comment>
<organism evidence="10 11">
    <name type="scientific">Hydrogenobacter hydrogenophilus</name>
    <dbReference type="NCBI Taxonomy" id="35835"/>
    <lineage>
        <taxon>Bacteria</taxon>
        <taxon>Pseudomonadati</taxon>
        <taxon>Aquificota</taxon>
        <taxon>Aquificia</taxon>
        <taxon>Aquificales</taxon>
        <taxon>Aquificaceae</taxon>
        <taxon>Hydrogenobacter</taxon>
    </lineage>
</organism>
<dbReference type="GO" id="GO:0019843">
    <property type="term" value="F:rRNA binding"/>
    <property type="evidence" value="ECO:0007669"/>
    <property type="project" value="UniProtKB-UniRule"/>
</dbReference>
<reference evidence="11" key="1">
    <citation type="submission" date="2017-09" db="EMBL/GenBank/DDBJ databases">
        <authorList>
            <person name="Varghese N."/>
            <person name="Submissions S."/>
        </authorList>
    </citation>
    <scope>NUCLEOTIDE SEQUENCE [LARGE SCALE GENOMIC DNA]</scope>
    <source>
        <strain evidence="11">DSM 2913</strain>
    </source>
</reference>
<dbReference type="Gene3D" id="3.100.10.10">
    <property type="match status" value="1"/>
</dbReference>
<keyword evidence="5 6" id="KW-0687">Ribonucleoprotein</keyword>
<accession>A0A285NUA1</accession>
<feature type="region of interest" description="Disordered" evidence="8">
    <location>
        <begin position="1"/>
        <end position="65"/>
    </location>
</feature>
<evidence type="ECO:0000256" key="2">
    <source>
        <dbReference type="ARBA" id="ARBA00022730"/>
    </source>
</evidence>
<evidence type="ECO:0000259" key="9">
    <source>
        <dbReference type="Pfam" id="PF00828"/>
    </source>
</evidence>
<dbReference type="RefSeq" id="WP_096600259.1">
    <property type="nucleotide sequence ID" value="NZ_OBEN01000001.1"/>
</dbReference>
<evidence type="ECO:0000256" key="7">
    <source>
        <dbReference type="RuleBase" id="RU003888"/>
    </source>
</evidence>
<dbReference type="AlphaFoldDB" id="A0A285NUA1"/>
<dbReference type="NCBIfam" id="TIGR01071">
    <property type="entry name" value="rplO_bact"/>
    <property type="match status" value="1"/>
</dbReference>
<dbReference type="InterPro" id="IPR036227">
    <property type="entry name" value="Ribosomal_uL15/eL18_sf"/>
</dbReference>
<dbReference type="GO" id="GO:0022625">
    <property type="term" value="C:cytosolic large ribosomal subunit"/>
    <property type="evidence" value="ECO:0007669"/>
    <property type="project" value="TreeGrafter"/>
</dbReference>
<dbReference type="SUPFAM" id="SSF52080">
    <property type="entry name" value="Ribosomal proteins L15p and L18e"/>
    <property type="match status" value="1"/>
</dbReference>
<dbReference type="InterPro" id="IPR021131">
    <property type="entry name" value="Ribosomal_uL15/eL18"/>
</dbReference>
<dbReference type="Proteomes" id="UP000218627">
    <property type="component" value="Unassembled WGS sequence"/>
</dbReference>
<evidence type="ECO:0000256" key="4">
    <source>
        <dbReference type="ARBA" id="ARBA00022980"/>
    </source>
</evidence>
<keyword evidence="11" id="KW-1185">Reference proteome</keyword>
<keyword evidence="4 6" id="KW-0689">Ribosomal protein</keyword>
<evidence type="ECO:0000256" key="1">
    <source>
        <dbReference type="ARBA" id="ARBA00007320"/>
    </source>
</evidence>
<comment type="similarity">
    <text evidence="1 6 7">Belongs to the universal ribosomal protein uL15 family.</text>
</comment>
<dbReference type="FunFam" id="3.100.10.10:FF:000005">
    <property type="entry name" value="50S ribosomal protein L15"/>
    <property type="match status" value="1"/>
</dbReference>
<evidence type="ECO:0000256" key="8">
    <source>
        <dbReference type="SAM" id="MobiDB-lite"/>
    </source>
</evidence>
<evidence type="ECO:0000313" key="10">
    <source>
        <dbReference type="EMBL" id="SNZ11466.1"/>
    </source>
</evidence>
<evidence type="ECO:0000256" key="6">
    <source>
        <dbReference type="HAMAP-Rule" id="MF_01341"/>
    </source>
</evidence>
<dbReference type="InterPro" id="IPR001196">
    <property type="entry name" value="Ribosomal_uL15_CS"/>
</dbReference>
<dbReference type="GO" id="GO:0006412">
    <property type="term" value="P:translation"/>
    <property type="evidence" value="ECO:0007669"/>
    <property type="project" value="UniProtKB-UniRule"/>
</dbReference>
<dbReference type="PANTHER" id="PTHR12934">
    <property type="entry name" value="50S RIBOSOMAL PROTEIN L15"/>
    <property type="match status" value="1"/>
</dbReference>
<dbReference type="OrthoDB" id="9810293at2"/>
<feature type="domain" description="Large ribosomal subunit protein uL15/eL18" evidence="9">
    <location>
        <begin position="77"/>
        <end position="145"/>
    </location>
</feature>
<comment type="function">
    <text evidence="6">Binds to the 23S rRNA.</text>
</comment>
<dbReference type="EMBL" id="OBEN01000001">
    <property type="protein sequence ID" value="SNZ11466.1"/>
    <property type="molecule type" value="Genomic_DNA"/>
</dbReference>
<evidence type="ECO:0000256" key="3">
    <source>
        <dbReference type="ARBA" id="ARBA00022884"/>
    </source>
</evidence>
<proteinExistence type="inferred from homology"/>